<dbReference type="GO" id="GO:0005524">
    <property type="term" value="F:ATP binding"/>
    <property type="evidence" value="ECO:0007669"/>
    <property type="project" value="UniProtKB-UniRule"/>
</dbReference>
<keyword evidence="2 17" id="KW-0963">Cytoplasm</keyword>
<organism evidence="19 20">
    <name type="scientific">Lampropedia hyalina DSM 16112</name>
    <dbReference type="NCBI Taxonomy" id="1122156"/>
    <lineage>
        <taxon>Bacteria</taxon>
        <taxon>Pseudomonadati</taxon>
        <taxon>Pseudomonadota</taxon>
        <taxon>Betaproteobacteria</taxon>
        <taxon>Burkholderiales</taxon>
        <taxon>Comamonadaceae</taxon>
        <taxon>Lampropedia</taxon>
    </lineage>
</organism>
<dbReference type="PANTHER" id="PTHR43152">
    <property type="entry name" value="UVRABC SYSTEM PROTEIN A"/>
    <property type="match status" value="1"/>
</dbReference>
<dbReference type="GO" id="GO:0009380">
    <property type="term" value="C:excinuclease repair complex"/>
    <property type="evidence" value="ECO:0007669"/>
    <property type="project" value="InterPro"/>
</dbReference>
<dbReference type="HAMAP" id="MF_00205">
    <property type="entry name" value="UvrA"/>
    <property type="match status" value="1"/>
</dbReference>
<evidence type="ECO:0000256" key="14">
    <source>
        <dbReference type="ARBA" id="ARBA00038000"/>
    </source>
</evidence>
<evidence type="ECO:0000259" key="18">
    <source>
        <dbReference type="PROSITE" id="PS50893"/>
    </source>
</evidence>
<comment type="subunit">
    <text evidence="17">Forms a heterotetramer with UvrB during the search for lesions.</text>
</comment>
<evidence type="ECO:0000256" key="11">
    <source>
        <dbReference type="ARBA" id="ARBA00022881"/>
    </source>
</evidence>
<dbReference type="GO" id="GO:0008270">
    <property type="term" value="F:zinc ion binding"/>
    <property type="evidence" value="ECO:0007669"/>
    <property type="project" value="UniProtKB-UniRule"/>
</dbReference>
<evidence type="ECO:0000256" key="13">
    <source>
        <dbReference type="ARBA" id="ARBA00023204"/>
    </source>
</evidence>
<dbReference type="Pfam" id="PF17755">
    <property type="entry name" value="UvrA_DNA-bind"/>
    <property type="match status" value="1"/>
</dbReference>
<keyword evidence="5 17" id="KW-0547">Nucleotide-binding</keyword>
<dbReference type="InterPro" id="IPR017871">
    <property type="entry name" value="ABC_transporter-like_CS"/>
</dbReference>
<dbReference type="NCBIfam" id="TIGR00630">
    <property type="entry name" value="uvra"/>
    <property type="match status" value="1"/>
</dbReference>
<feature type="domain" description="ABC transporter" evidence="18">
    <location>
        <begin position="675"/>
        <end position="1003"/>
    </location>
</feature>
<keyword evidence="6 17" id="KW-0227">DNA damage</keyword>
<accession>A0A1M5EWU1</accession>
<dbReference type="RefSeq" id="WP_073357177.1">
    <property type="nucleotide sequence ID" value="NZ_FQUZ01000046.1"/>
</dbReference>
<dbReference type="PROSITE" id="PS50893">
    <property type="entry name" value="ABC_TRANSPORTER_2"/>
    <property type="match status" value="1"/>
</dbReference>
<dbReference type="GO" id="GO:0003677">
    <property type="term" value="F:DNA binding"/>
    <property type="evidence" value="ECO:0007669"/>
    <property type="project" value="UniProtKB-UniRule"/>
</dbReference>
<evidence type="ECO:0000256" key="17">
    <source>
        <dbReference type="HAMAP-Rule" id="MF_00205"/>
    </source>
</evidence>
<dbReference type="PANTHER" id="PTHR43152:SF3">
    <property type="entry name" value="UVRABC SYSTEM PROTEIN A"/>
    <property type="match status" value="1"/>
</dbReference>
<gene>
    <name evidence="17" type="primary">uvrA</name>
    <name evidence="19" type="ORF">SAMN02745117_02687</name>
</gene>
<keyword evidence="10 17" id="KW-0067">ATP-binding</keyword>
<protein>
    <recommendedName>
        <fullName evidence="15 17">UvrABC system protein A</fullName>
        <shortName evidence="17">UvrA protein</shortName>
    </recommendedName>
    <alternativeName>
        <fullName evidence="16 17">Excinuclease ABC subunit A</fullName>
    </alternativeName>
</protein>
<evidence type="ECO:0000256" key="8">
    <source>
        <dbReference type="ARBA" id="ARBA00022771"/>
    </source>
</evidence>
<comment type="subcellular location">
    <subcellularLocation>
        <location evidence="1 17">Cytoplasm</location>
    </subcellularLocation>
</comment>
<dbReference type="InterPro" id="IPR013815">
    <property type="entry name" value="ATP_grasp_subdomain_1"/>
</dbReference>
<keyword evidence="17" id="KW-0742">SOS response</keyword>
<dbReference type="PROSITE" id="PS00211">
    <property type="entry name" value="ABC_TRANSPORTER_1"/>
    <property type="match status" value="2"/>
</dbReference>
<dbReference type="InterPro" id="IPR041102">
    <property type="entry name" value="UvrA_inter"/>
</dbReference>
<dbReference type="GO" id="GO:0006289">
    <property type="term" value="P:nucleotide-excision repair"/>
    <property type="evidence" value="ECO:0007669"/>
    <property type="project" value="UniProtKB-UniRule"/>
</dbReference>
<keyword evidence="8 17" id="KW-0863">Zinc-finger</keyword>
<dbReference type="STRING" id="1122156.SAMN02745117_02687"/>
<evidence type="ECO:0000256" key="12">
    <source>
        <dbReference type="ARBA" id="ARBA00023125"/>
    </source>
</evidence>
<dbReference type="AlphaFoldDB" id="A0A1M5EWU1"/>
<dbReference type="GO" id="GO:0009381">
    <property type="term" value="F:excinuclease ABC activity"/>
    <property type="evidence" value="ECO:0007669"/>
    <property type="project" value="UniProtKB-UniRule"/>
</dbReference>
<dbReference type="CDD" id="cd03270">
    <property type="entry name" value="ABC_UvrA_I"/>
    <property type="match status" value="1"/>
</dbReference>
<keyword evidence="3 17" id="KW-0479">Metal-binding</keyword>
<name>A0A1M5EWU1_9BURK</name>
<dbReference type="OrthoDB" id="9809851at2"/>
<feature type="zinc finger region" description="C4-type" evidence="17">
    <location>
        <begin position="806"/>
        <end position="832"/>
    </location>
</feature>
<evidence type="ECO:0000256" key="16">
    <source>
        <dbReference type="ARBA" id="ARBA00042156"/>
    </source>
</evidence>
<dbReference type="InterPro" id="IPR041552">
    <property type="entry name" value="UvrA_DNA-bd"/>
</dbReference>
<evidence type="ECO:0000256" key="9">
    <source>
        <dbReference type="ARBA" id="ARBA00022833"/>
    </source>
</evidence>
<evidence type="ECO:0000256" key="10">
    <source>
        <dbReference type="ARBA" id="ARBA00022840"/>
    </source>
</evidence>
<feature type="zinc finger region" description="C4-type" evidence="17">
    <location>
        <begin position="278"/>
        <end position="305"/>
    </location>
</feature>
<dbReference type="Gene3D" id="1.10.8.280">
    <property type="entry name" value="ABC transporter ATPase domain-like"/>
    <property type="match status" value="1"/>
</dbReference>
<dbReference type="Pfam" id="PF17760">
    <property type="entry name" value="UvrA_inter"/>
    <property type="match status" value="1"/>
</dbReference>
<keyword evidence="20" id="KW-1185">Reference proteome</keyword>
<dbReference type="Gene3D" id="3.40.50.300">
    <property type="entry name" value="P-loop containing nucleotide triphosphate hydrolases"/>
    <property type="match status" value="2"/>
</dbReference>
<dbReference type="Gene3D" id="1.20.1580.10">
    <property type="entry name" value="ABC transporter ATPase like domain"/>
    <property type="match status" value="2"/>
</dbReference>
<keyword evidence="11 17" id="KW-0267">Excision nuclease</keyword>
<keyword evidence="12 17" id="KW-0238">DNA-binding</keyword>
<proteinExistence type="inferred from homology"/>
<dbReference type="InterPro" id="IPR003439">
    <property type="entry name" value="ABC_transporter-like_ATP-bd"/>
</dbReference>
<dbReference type="Gene3D" id="3.30.1490.20">
    <property type="entry name" value="ATP-grasp fold, A domain"/>
    <property type="match status" value="1"/>
</dbReference>
<evidence type="ECO:0000313" key="19">
    <source>
        <dbReference type="EMBL" id="SHF83730.1"/>
    </source>
</evidence>
<evidence type="ECO:0000256" key="6">
    <source>
        <dbReference type="ARBA" id="ARBA00022763"/>
    </source>
</evidence>
<dbReference type="CDD" id="cd03271">
    <property type="entry name" value="ABC_UvrA_II"/>
    <property type="match status" value="1"/>
</dbReference>
<evidence type="ECO:0000256" key="7">
    <source>
        <dbReference type="ARBA" id="ARBA00022769"/>
    </source>
</evidence>
<feature type="binding site" evidence="17">
    <location>
        <begin position="54"/>
        <end position="61"/>
    </location>
    <ligand>
        <name>ATP</name>
        <dbReference type="ChEBI" id="CHEBI:30616"/>
    </ligand>
</feature>
<dbReference type="GO" id="GO:0005737">
    <property type="term" value="C:cytoplasm"/>
    <property type="evidence" value="ECO:0007669"/>
    <property type="project" value="UniProtKB-SubCell"/>
</dbReference>
<keyword evidence="13 17" id="KW-0234">DNA repair</keyword>
<evidence type="ECO:0000256" key="1">
    <source>
        <dbReference type="ARBA" id="ARBA00004496"/>
    </source>
</evidence>
<dbReference type="Proteomes" id="UP000184327">
    <property type="component" value="Unassembled WGS sequence"/>
</dbReference>
<evidence type="ECO:0000256" key="15">
    <source>
        <dbReference type="ARBA" id="ARBA00039316"/>
    </source>
</evidence>
<evidence type="ECO:0000256" key="2">
    <source>
        <dbReference type="ARBA" id="ARBA00022490"/>
    </source>
</evidence>
<keyword evidence="7 17" id="KW-0228">DNA excision</keyword>
<comment type="similarity">
    <text evidence="14 17">Belongs to the ABC transporter superfamily. UvrA family.</text>
</comment>
<sequence>MPSPPVPVAPAASHGAYLGERPSPGFIRIRGARTHNLKNIDLDIPRHQMVVITGVSGSGKSSLAFDTLYAEGQRRYVESISAYARQFLGRLDKPDVDLIEGLSPAISIEQKATSHNPRSTVGTVTEISDYLRLLYARAGTPYCPEHGVPLSAQTVSQMVDGVLALPEGTRLMILAPVARGKKGEFQELFTAMQARGYVRFRVNGQIVTDEELPALKKTERHDIDVVVDRLKTRADMRQRLAESFEAALAIGGANASGRIIALEMDGGREHNFSAKFACPHCDYSLPELEPRLFSFNSPLGACPACDGLGVREIFDAARIVTFPGSSLAAGAIKGWDRRSSYHFAILQSLAQHYGFDLEETAYDALPARIQQILLYGSGEESIAFAYTVESGANAGKTVTRKHPFEGIVRSIERRWRETDSTVVRDELAKYRSTLVCTTCHGARLRRESLHVRLGEGTQSRAIHEIGRDTLAHAQHWFETLQLQGAKAEIAAKIVREIATRLRFLNDVGLNYLSLERSADTLSGGEAQRIRLASQIGSGLTGVMYVLDEPSIGLHQRDNDRLITTLQRLRDLGNSVIVVEHDEDMMRAADQIIDMGPGAGVHGGQVVAQGDFAQISQHPHSPTGQYLSGRLRIDVPTQRTAWLVQAPAVIGSIRPPAPVFASTEADAPARASTAAPLLQQLSLHRAHGNNLRQVSVDFPVGLLSCVTGVSGSGKSTLVNDTLYAAVAQRLYRAQTEPAPCESISGMEYFDKVINVDQAPIGRTPRSNPATYTGVLTPIRELLAETATARERGYGPGRFSFNVSGGRCEACQGDGMVKVEMHFLPDVYVPCDICHGLRYNRETLEVQWKGCNIAQILDMTVETALAFFQDVPGIARKLQTLMDVGLSYIRLGQPATTLSGGEAQRVKLALELSKRDTGRTLYILDEPTTGLHFADIALLVKVLQQLRDAGNTIVVIEHNLDVIKTADWVIDMGPEGGSGGGQVVATGTPEQVAANPASVTGRYLRPYLGMDTAQ</sequence>
<dbReference type="FunFam" id="1.20.1580.10:FF:000002">
    <property type="entry name" value="UvrABC system protein A"/>
    <property type="match status" value="1"/>
</dbReference>
<reference evidence="19 20" key="1">
    <citation type="submission" date="2016-11" db="EMBL/GenBank/DDBJ databases">
        <authorList>
            <person name="Jaros S."/>
            <person name="Januszkiewicz K."/>
            <person name="Wedrychowicz H."/>
        </authorList>
    </citation>
    <scope>NUCLEOTIDE SEQUENCE [LARGE SCALE GENOMIC DNA]</scope>
    <source>
        <strain evidence="19 20">DSM 16112</strain>
    </source>
</reference>
<dbReference type="InterPro" id="IPR027417">
    <property type="entry name" value="P-loop_NTPase"/>
</dbReference>
<comment type="function">
    <text evidence="17">The UvrABC repair system catalyzes the recognition and processing of DNA lesions. UvrA is an ATPase and a DNA-binding protein. A damage recognition complex composed of 2 UvrA and 2 UvrB subunits scans DNA for abnormalities. When the presence of a lesion has been verified by UvrB, the UvrA molecules dissociate.</text>
</comment>
<evidence type="ECO:0000256" key="3">
    <source>
        <dbReference type="ARBA" id="ARBA00022723"/>
    </source>
</evidence>
<dbReference type="InterPro" id="IPR004602">
    <property type="entry name" value="UvrA"/>
</dbReference>
<keyword evidence="4 17" id="KW-0677">Repeat</keyword>
<dbReference type="GO" id="GO:0009432">
    <property type="term" value="P:SOS response"/>
    <property type="evidence" value="ECO:0007669"/>
    <property type="project" value="UniProtKB-UniRule"/>
</dbReference>
<evidence type="ECO:0000256" key="5">
    <source>
        <dbReference type="ARBA" id="ARBA00022741"/>
    </source>
</evidence>
<dbReference type="SUPFAM" id="SSF52540">
    <property type="entry name" value="P-loop containing nucleoside triphosphate hydrolases"/>
    <property type="match status" value="2"/>
</dbReference>
<evidence type="ECO:0000313" key="20">
    <source>
        <dbReference type="Proteomes" id="UP000184327"/>
    </source>
</evidence>
<feature type="binding site" evidence="17">
    <location>
        <begin position="707"/>
        <end position="714"/>
    </location>
    <ligand>
        <name>ATP</name>
        <dbReference type="ChEBI" id="CHEBI:30616"/>
    </ligand>
</feature>
<keyword evidence="9 17" id="KW-0862">Zinc</keyword>
<dbReference type="GO" id="GO:0016887">
    <property type="term" value="F:ATP hydrolysis activity"/>
    <property type="evidence" value="ECO:0007669"/>
    <property type="project" value="InterPro"/>
</dbReference>
<dbReference type="EMBL" id="FQUZ01000046">
    <property type="protein sequence ID" value="SHF83730.1"/>
    <property type="molecule type" value="Genomic_DNA"/>
</dbReference>
<evidence type="ECO:0000256" key="4">
    <source>
        <dbReference type="ARBA" id="ARBA00022737"/>
    </source>
</evidence>